<sequence length="888" mass="99443">MILVLRSLSMLDISNNNLTGVIPSWMGEFTSLTVILLSNNSLEGAQTKIEFATKHRYDAYMGANLQNFSGLELSENELSGEIPVKLGGLLKLHVLNLSYNYLSGVIPRSFSGMKSVESLDLSFNKLQGKIPPQLADLSSLSVFNVSYNNLSGVIPQGRQFNTFDMQSYLGNPLLCGQPTNISCNGKEQDNNGVKYDESTIDMVSFYWSCTAAYVTLLFGILASLSFESSWRRAWFLCVVTSVFKYLQLHGYKSCIQKERKALFELKQYLISISVEWALDSVLPTWTNDSKSDCCRWDGIKCNHTGGRVIGIFISKTSFKERSPLNLYLLHPFEDVRILNFSGRSNQFSVFCEMKNLRELDLSGNNFVGQLPPCLGSLNKLRFLDLSSNLLSGNLPSSFSSLQSLEYLSLADNNCTGLFSFSPLANLTKLKVFKLSRTSVLRLFLSSSMDPSCRCFHRLSKKSFFLKSRQLRNVFVGQYLICVMLLLGLLHGCKSCIEKERKALLELKKYILLRAEEGSDFILNTWTNDTKSNCCLWEGIECNQISLRIIKISTGKSSVVEDSVLDLSLLNPFEEVRSLDLSGDGAIGFSGLFDDLEGYKSRSRLQNLEFLDFSANTFNNSIFPFLNAATSVKTLILQFNVMYGPLPLKGLCNLKNLQELDISHNELAGQFPLCIASLTGLRVLDLSSNQLSGEVPPALSNLESLEYLSLVDNNFEGFFSLASLANNTKLKVVTLSSKSNSLQVDMVTSWKPKFQLSVISLRSCNLKEVPGFLLYQKELRQVDLSNNIISGMFPSWLLENNTKLEVLLLKNNSFSSFGLPKAAHKMLFLDVSVNEFNQLFPENIGWILPNLRHMNLSENNFQGNLPSSLGNMESMHFLDVSHNSFNGKL</sequence>
<evidence type="ECO:0000256" key="5">
    <source>
        <dbReference type="ARBA" id="ARBA00022737"/>
    </source>
</evidence>
<keyword evidence="5" id="KW-0677">Repeat</keyword>
<evidence type="ECO:0000313" key="12">
    <source>
        <dbReference type="Proteomes" id="UP000824890"/>
    </source>
</evidence>
<dbReference type="PRINTS" id="PR00019">
    <property type="entry name" value="LEURICHRPT"/>
</dbReference>
<dbReference type="InterPro" id="IPR013210">
    <property type="entry name" value="LRR_N_plant-typ"/>
</dbReference>
<evidence type="ECO:0000256" key="9">
    <source>
        <dbReference type="ARBA" id="ARBA00023180"/>
    </source>
</evidence>
<organism evidence="11 12">
    <name type="scientific">Brassica napus</name>
    <name type="common">Rape</name>
    <dbReference type="NCBI Taxonomy" id="3708"/>
    <lineage>
        <taxon>Eukaryota</taxon>
        <taxon>Viridiplantae</taxon>
        <taxon>Streptophyta</taxon>
        <taxon>Embryophyta</taxon>
        <taxon>Tracheophyta</taxon>
        <taxon>Spermatophyta</taxon>
        <taxon>Magnoliopsida</taxon>
        <taxon>eudicotyledons</taxon>
        <taxon>Gunneridae</taxon>
        <taxon>Pentapetalae</taxon>
        <taxon>rosids</taxon>
        <taxon>malvids</taxon>
        <taxon>Brassicales</taxon>
        <taxon>Brassicaceae</taxon>
        <taxon>Brassiceae</taxon>
        <taxon>Brassica</taxon>
    </lineage>
</organism>
<dbReference type="InterPro" id="IPR032675">
    <property type="entry name" value="LRR_dom_sf"/>
</dbReference>
<evidence type="ECO:0000256" key="3">
    <source>
        <dbReference type="ARBA" id="ARBA00022614"/>
    </source>
</evidence>
<dbReference type="EMBL" id="JAGKQM010000016">
    <property type="protein sequence ID" value="KAH0874731.1"/>
    <property type="molecule type" value="Genomic_DNA"/>
</dbReference>
<dbReference type="InterPro" id="IPR003591">
    <property type="entry name" value="Leu-rich_rpt_typical-subtyp"/>
</dbReference>
<evidence type="ECO:0000259" key="10">
    <source>
        <dbReference type="Pfam" id="PF08263"/>
    </source>
</evidence>
<evidence type="ECO:0000256" key="6">
    <source>
        <dbReference type="ARBA" id="ARBA00022989"/>
    </source>
</evidence>
<feature type="domain" description="Leucine-rich repeat-containing N-terminal plant-type" evidence="10">
    <location>
        <begin position="498"/>
        <end position="542"/>
    </location>
</feature>
<dbReference type="Pfam" id="PF13855">
    <property type="entry name" value="LRR_8"/>
    <property type="match status" value="2"/>
</dbReference>
<dbReference type="SMART" id="SM00365">
    <property type="entry name" value="LRR_SD22"/>
    <property type="match status" value="4"/>
</dbReference>
<keyword evidence="9" id="KW-0325">Glycoprotein</keyword>
<dbReference type="PANTHER" id="PTHR48062">
    <property type="entry name" value="RECEPTOR-LIKE PROTEIN 14"/>
    <property type="match status" value="1"/>
</dbReference>
<dbReference type="Proteomes" id="UP000824890">
    <property type="component" value="Unassembled WGS sequence"/>
</dbReference>
<dbReference type="InterPro" id="IPR001611">
    <property type="entry name" value="Leu-rich_rpt"/>
</dbReference>
<comment type="subcellular location">
    <subcellularLocation>
        <location evidence="1">Cell membrane</location>
        <topology evidence="1">Single-pass type I membrane protein</topology>
    </subcellularLocation>
</comment>
<dbReference type="SUPFAM" id="SSF52058">
    <property type="entry name" value="L domain-like"/>
    <property type="match status" value="3"/>
</dbReference>
<evidence type="ECO:0000256" key="8">
    <source>
        <dbReference type="ARBA" id="ARBA00023170"/>
    </source>
</evidence>
<keyword evidence="8" id="KW-0675">Receptor</keyword>
<evidence type="ECO:0000313" key="11">
    <source>
        <dbReference type="EMBL" id="KAH0874731.1"/>
    </source>
</evidence>
<evidence type="ECO:0000256" key="2">
    <source>
        <dbReference type="ARBA" id="ARBA00009592"/>
    </source>
</evidence>
<keyword evidence="12" id="KW-1185">Reference proteome</keyword>
<gene>
    <name evidence="11" type="ORF">HID58_072093</name>
</gene>
<keyword evidence="3" id="KW-0433">Leucine-rich repeat</keyword>
<dbReference type="InterPro" id="IPR051502">
    <property type="entry name" value="RLP_Defense_Trigger"/>
</dbReference>
<keyword evidence="6" id="KW-1133">Transmembrane helix</keyword>
<reference evidence="11 12" key="1">
    <citation type="submission" date="2021-05" db="EMBL/GenBank/DDBJ databases">
        <title>Genome Assembly of Synthetic Allotetraploid Brassica napus Reveals Homoeologous Exchanges between Subgenomes.</title>
        <authorList>
            <person name="Davis J.T."/>
        </authorList>
    </citation>
    <scope>NUCLEOTIDE SEQUENCE [LARGE SCALE GENOMIC DNA]</scope>
    <source>
        <strain evidence="12">cv. Da-Ae</strain>
        <tissue evidence="11">Seedling</tissue>
    </source>
</reference>
<dbReference type="Pfam" id="PF00560">
    <property type="entry name" value="LRR_1"/>
    <property type="match status" value="4"/>
</dbReference>
<dbReference type="SMART" id="SM00369">
    <property type="entry name" value="LRR_TYP"/>
    <property type="match status" value="7"/>
</dbReference>
<comment type="caution">
    <text evidence="11">The sequence shown here is derived from an EMBL/GenBank/DDBJ whole genome shotgun (WGS) entry which is preliminary data.</text>
</comment>
<keyword evidence="7" id="KW-0472">Membrane</keyword>
<protein>
    <recommendedName>
        <fullName evidence="10">Leucine-rich repeat-containing N-terminal plant-type domain-containing protein</fullName>
    </recommendedName>
</protein>
<dbReference type="Gene3D" id="3.80.10.10">
    <property type="entry name" value="Ribonuclease Inhibitor"/>
    <property type="match status" value="4"/>
</dbReference>
<dbReference type="PANTHER" id="PTHR48062:SF14">
    <property type="entry name" value="LEUCINE-RICH REPEAT-CONTAINING N-TERMINAL PLANT-TYPE DOMAIN-CONTAINING PROTEIN"/>
    <property type="match status" value="1"/>
</dbReference>
<evidence type="ECO:0000256" key="7">
    <source>
        <dbReference type="ARBA" id="ARBA00023136"/>
    </source>
</evidence>
<keyword evidence="4" id="KW-0812">Transmembrane</keyword>
<proteinExistence type="inferred from homology"/>
<comment type="similarity">
    <text evidence="2">Belongs to the RLP family.</text>
</comment>
<dbReference type="Pfam" id="PF08263">
    <property type="entry name" value="LRRNT_2"/>
    <property type="match status" value="2"/>
</dbReference>
<name>A0ABQ7Z3L3_BRANA</name>
<accession>A0ABQ7Z3L3</accession>
<feature type="domain" description="Leucine-rich repeat-containing N-terminal plant-type" evidence="10">
    <location>
        <begin position="257"/>
        <end position="302"/>
    </location>
</feature>
<evidence type="ECO:0000256" key="1">
    <source>
        <dbReference type="ARBA" id="ARBA00004251"/>
    </source>
</evidence>
<evidence type="ECO:0000256" key="4">
    <source>
        <dbReference type="ARBA" id="ARBA00022692"/>
    </source>
</evidence>